<evidence type="ECO:0000313" key="1">
    <source>
        <dbReference type="EMBL" id="MDR6242689.1"/>
    </source>
</evidence>
<dbReference type="EMBL" id="JAVDQH010000002">
    <property type="protein sequence ID" value="MDR6242689.1"/>
    <property type="molecule type" value="Genomic_DNA"/>
</dbReference>
<gene>
    <name evidence="1" type="ORF">JOC58_000573</name>
</gene>
<organism evidence="1 2">
    <name type="scientific">Paenibacillus hunanensis</name>
    <dbReference type="NCBI Taxonomy" id="539262"/>
    <lineage>
        <taxon>Bacteria</taxon>
        <taxon>Bacillati</taxon>
        <taxon>Bacillota</taxon>
        <taxon>Bacilli</taxon>
        <taxon>Bacillales</taxon>
        <taxon>Paenibacillaceae</taxon>
        <taxon>Paenibacillus</taxon>
    </lineage>
</organism>
<evidence type="ECO:0000313" key="2">
    <source>
        <dbReference type="Proteomes" id="UP001185028"/>
    </source>
</evidence>
<reference evidence="1 2" key="1">
    <citation type="submission" date="2023-07" db="EMBL/GenBank/DDBJ databases">
        <title>Genomic Encyclopedia of Type Strains, Phase IV (KMG-IV): sequencing the most valuable type-strain genomes for metagenomic binning, comparative biology and taxonomic classification.</title>
        <authorList>
            <person name="Goeker M."/>
        </authorList>
    </citation>
    <scope>NUCLEOTIDE SEQUENCE [LARGE SCALE GENOMIC DNA]</scope>
    <source>
        <strain evidence="1 2">DSM 22170</strain>
    </source>
</reference>
<sequence>MSHYREILPKIIVRSCDRTREFPSLDWARQYALKELVPQEINFVVSDQQTGEIFMDVRFAARTTTTIP</sequence>
<comment type="caution">
    <text evidence="1">The sequence shown here is derived from an EMBL/GenBank/DDBJ whole genome shotgun (WGS) entry which is preliminary data.</text>
</comment>
<dbReference type="Proteomes" id="UP001185028">
    <property type="component" value="Unassembled WGS sequence"/>
</dbReference>
<name>A0ABU1IU35_9BACL</name>
<dbReference type="RefSeq" id="WP_188774195.1">
    <property type="nucleotide sequence ID" value="NZ_BMMB01000002.1"/>
</dbReference>
<accession>A0ABU1IU35</accession>
<protein>
    <submittedName>
        <fullName evidence="1">Uncharacterized protein</fullName>
    </submittedName>
</protein>
<keyword evidence="2" id="KW-1185">Reference proteome</keyword>
<proteinExistence type="predicted"/>